<evidence type="ECO:0000256" key="3">
    <source>
        <dbReference type="ARBA" id="ARBA00022801"/>
    </source>
</evidence>
<protein>
    <recommendedName>
        <fullName evidence="7">5'-nucleotidase</fullName>
    </recommendedName>
</protein>
<keyword evidence="4" id="KW-0460">Magnesium</keyword>
<sequence length="191" mass="21342">MPCAGTPLVRVGGNVLLRAPKVSRPARRPRVTAPSVLAGWPRPRAAAPAAVLAQQLEHAPAASCCLEIPAPPSQREPLWCEQEQGAGGAEQPIELRRQIFCNRSLNMKQIKAIGFDMDYTIAQYKPKAFEELAYRETVDKLVRAFGYPSSLYGLSFDYSFMMRGLVVDKKRGNIIKVDRHKYVKIAYHGFR</sequence>
<gene>
    <name evidence="5" type="ORF">MNEG_4824</name>
</gene>
<dbReference type="Proteomes" id="UP000054498">
    <property type="component" value="Unassembled WGS sequence"/>
</dbReference>
<dbReference type="OrthoDB" id="10252832at2759"/>
<evidence type="ECO:0008006" key="7">
    <source>
        <dbReference type="Google" id="ProtNLM"/>
    </source>
</evidence>
<evidence type="ECO:0000256" key="4">
    <source>
        <dbReference type="ARBA" id="ARBA00022842"/>
    </source>
</evidence>
<proteinExistence type="inferred from homology"/>
<dbReference type="Gene3D" id="3.40.50.1000">
    <property type="entry name" value="HAD superfamily/HAD-like"/>
    <property type="match status" value="1"/>
</dbReference>
<dbReference type="KEGG" id="mng:MNEG_4824"/>
<accession>A0A0D2L8K5</accession>
<dbReference type="GO" id="GO:0046872">
    <property type="term" value="F:metal ion binding"/>
    <property type="evidence" value="ECO:0007669"/>
    <property type="project" value="UniProtKB-KW"/>
</dbReference>
<dbReference type="SUPFAM" id="SSF56784">
    <property type="entry name" value="HAD-like"/>
    <property type="match status" value="1"/>
</dbReference>
<name>A0A0D2L8K5_9CHLO</name>
<dbReference type="GeneID" id="25737701"/>
<dbReference type="GO" id="GO:0008253">
    <property type="term" value="F:5'-nucleotidase activity"/>
    <property type="evidence" value="ECO:0007669"/>
    <property type="project" value="TreeGrafter"/>
</dbReference>
<dbReference type="AlphaFoldDB" id="A0A0D2L8K5"/>
<dbReference type="PANTHER" id="PTHR12103:SF15">
    <property type="entry name" value="CYTOSOLIC PURINE 5'-NUCLEOTIDASE"/>
    <property type="match status" value="1"/>
</dbReference>
<dbReference type="Pfam" id="PF05761">
    <property type="entry name" value="5_nucleotid"/>
    <property type="match status" value="1"/>
</dbReference>
<organism evidence="5 6">
    <name type="scientific">Monoraphidium neglectum</name>
    <dbReference type="NCBI Taxonomy" id="145388"/>
    <lineage>
        <taxon>Eukaryota</taxon>
        <taxon>Viridiplantae</taxon>
        <taxon>Chlorophyta</taxon>
        <taxon>core chlorophytes</taxon>
        <taxon>Chlorophyceae</taxon>
        <taxon>CS clade</taxon>
        <taxon>Sphaeropleales</taxon>
        <taxon>Selenastraceae</taxon>
        <taxon>Monoraphidium</taxon>
    </lineage>
</organism>
<comment type="similarity">
    <text evidence="1">Belongs to the 5'(3')-deoxyribonucleotidase family.</text>
</comment>
<evidence type="ECO:0000313" key="6">
    <source>
        <dbReference type="Proteomes" id="UP000054498"/>
    </source>
</evidence>
<dbReference type="RefSeq" id="XP_013902158.1">
    <property type="nucleotide sequence ID" value="XM_014046704.1"/>
</dbReference>
<evidence type="ECO:0000313" key="5">
    <source>
        <dbReference type="EMBL" id="KIZ03139.1"/>
    </source>
</evidence>
<keyword evidence="6" id="KW-1185">Reference proteome</keyword>
<keyword evidence="2" id="KW-0479">Metal-binding</keyword>
<dbReference type="InterPro" id="IPR008380">
    <property type="entry name" value="HAD-SF_hydro_IG_5-nucl"/>
</dbReference>
<dbReference type="InterPro" id="IPR023214">
    <property type="entry name" value="HAD_sf"/>
</dbReference>
<dbReference type="InterPro" id="IPR036412">
    <property type="entry name" value="HAD-like_sf"/>
</dbReference>
<dbReference type="EMBL" id="KK100907">
    <property type="protein sequence ID" value="KIZ03139.1"/>
    <property type="molecule type" value="Genomic_DNA"/>
</dbReference>
<keyword evidence="3" id="KW-0378">Hydrolase</keyword>
<evidence type="ECO:0000256" key="2">
    <source>
        <dbReference type="ARBA" id="ARBA00022723"/>
    </source>
</evidence>
<dbReference type="PANTHER" id="PTHR12103">
    <property type="entry name" value="5'-NUCLEOTIDASE DOMAIN-CONTAINING"/>
    <property type="match status" value="1"/>
</dbReference>
<reference evidence="5 6" key="1">
    <citation type="journal article" date="2013" name="BMC Genomics">
        <title>Reconstruction of the lipid metabolism for the microalga Monoraphidium neglectum from its genome sequence reveals characteristics suitable for biofuel production.</title>
        <authorList>
            <person name="Bogen C."/>
            <person name="Al-Dilaimi A."/>
            <person name="Albersmeier A."/>
            <person name="Wichmann J."/>
            <person name="Grundmann M."/>
            <person name="Rupp O."/>
            <person name="Lauersen K.J."/>
            <person name="Blifernez-Klassen O."/>
            <person name="Kalinowski J."/>
            <person name="Goesmann A."/>
            <person name="Mussgnug J.H."/>
            <person name="Kruse O."/>
        </authorList>
    </citation>
    <scope>NUCLEOTIDE SEQUENCE [LARGE SCALE GENOMIC DNA]</scope>
    <source>
        <strain evidence="5 6">SAG 48.87</strain>
    </source>
</reference>
<dbReference type="STRING" id="145388.A0A0D2L8K5"/>
<evidence type="ECO:0000256" key="1">
    <source>
        <dbReference type="ARBA" id="ARBA00009589"/>
    </source>
</evidence>